<dbReference type="GO" id="GO:0007030">
    <property type="term" value="P:Golgi organization"/>
    <property type="evidence" value="ECO:0007669"/>
    <property type="project" value="TreeGrafter"/>
</dbReference>
<reference evidence="1 2" key="1">
    <citation type="submission" date="2016-07" db="EMBL/GenBank/DDBJ databases">
        <title>Pervasive Adenine N6-methylation of Active Genes in Fungi.</title>
        <authorList>
            <consortium name="DOE Joint Genome Institute"/>
            <person name="Mondo S.J."/>
            <person name="Dannebaum R.O."/>
            <person name="Kuo R.C."/>
            <person name="Labutti K."/>
            <person name="Haridas S."/>
            <person name="Kuo A."/>
            <person name="Salamov A."/>
            <person name="Ahrendt S.R."/>
            <person name="Lipzen A."/>
            <person name="Sullivan W."/>
            <person name="Andreopoulos W.B."/>
            <person name="Clum A."/>
            <person name="Lindquist E."/>
            <person name="Daum C."/>
            <person name="Ramamoorthy G.K."/>
            <person name="Gryganskyi A."/>
            <person name="Culley D."/>
            <person name="Magnuson J.K."/>
            <person name="James T.Y."/>
            <person name="O'Malley M.A."/>
            <person name="Stajich J.E."/>
            <person name="Spatafora J.W."/>
            <person name="Visel A."/>
            <person name="Grigoriev I.V."/>
        </authorList>
    </citation>
    <scope>NUCLEOTIDE SEQUENCE [LARGE SCALE GENOMIC DNA]</scope>
    <source>
        <strain evidence="1 2">NRRL 1336</strain>
    </source>
</reference>
<dbReference type="OrthoDB" id="2268830at2759"/>
<protein>
    <submittedName>
        <fullName evidence="1">Uncharacterized protein</fullName>
    </submittedName>
</protein>
<dbReference type="GO" id="GO:0017119">
    <property type="term" value="C:Golgi transport complex"/>
    <property type="evidence" value="ECO:0007669"/>
    <property type="project" value="TreeGrafter"/>
</dbReference>
<name>A0A1X2IIU5_9FUNG</name>
<dbReference type="AlphaFoldDB" id="A0A1X2IIU5"/>
<dbReference type="STRING" id="90262.A0A1X2IIU5"/>
<dbReference type="InterPro" id="IPR007265">
    <property type="entry name" value="COG_su3"/>
</dbReference>
<organism evidence="1 2">
    <name type="scientific">Absidia repens</name>
    <dbReference type="NCBI Taxonomy" id="90262"/>
    <lineage>
        <taxon>Eukaryota</taxon>
        <taxon>Fungi</taxon>
        <taxon>Fungi incertae sedis</taxon>
        <taxon>Mucoromycota</taxon>
        <taxon>Mucoromycotina</taxon>
        <taxon>Mucoromycetes</taxon>
        <taxon>Mucorales</taxon>
        <taxon>Cunninghamellaceae</taxon>
        <taxon>Absidia</taxon>
    </lineage>
</organism>
<gene>
    <name evidence="1" type="ORF">BCR42DRAFT_414323</name>
</gene>
<evidence type="ECO:0000313" key="1">
    <source>
        <dbReference type="EMBL" id="ORZ17279.1"/>
    </source>
</evidence>
<dbReference type="GO" id="GO:0016020">
    <property type="term" value="C:membrane"/>
    <property type="evidence" value="ECO:0007669"/>
    <property type="project" value="InterPro"/>
</dbReference>
<dbReference type="PANTHER" id="PTHR13302:SF8">
    <property type="entry name" value="CONSERVED OLIGOMERIC GOLGI COMPLEX SUBUNIT 3"/>
    <property type="match status" value="1"/>
</dbReference>
<dbReference type="GO" id="GO:0006886">
    <property type="term" value="P:intracellular protein transport"/>
    <property type="evidence" value="ECO:0007669"/>
    <property type="project" value="InterPro"/>
</dbReference>
<dbReference type="GO" id="GO:0005801">
    <property type="term" value="C:cis-Golgi network"/>
    <property type="evidence" value="ECO:0007669"/>
    <property type="project" value="InterPro"/>
</dbReference>
<keyword evidence="2" id="KW-1185">Reference proteome</keyword>
<accession>A0A1X2IIU5</accession>
<dbReference type="EMBL" id="MCGE01000010">
    <property type="protein sequence ID" value="ORZ17279.1"/>
    <property type="molecule type" value="Genomic_DNA"/>
</dbReference>
<proteinExistence type="predicted"/>
<dbReference type="GO" id="GO:0006891">
    <property type="term" value="P:intra-Golgi vesicle-mediated transport"/>
    <property type="evidence" value="ECO:0007669"/>
    <property type="project" value="TreeGrafter"/>
</dbReference>
<comment type="caution">
    <text evidence="1">The sequence shown here is derived from an EMBL/GenBank/DDBJ whole genome shotgun (WGS) entry which is preliminary data.</text>
</comment>
<sequence>MAKVVNINIDSRREIDQELKKVCGEFTKDTIIAVVEPLSAFMIKLSTKKTSSDDNEDPSSNVISSDLVYQTVAQFQEAADERLRYTIKKLQEYINDVKMEQILLKPVEINVMDYYKTFYQTVTSENGSKIQSLEKPLVSIEEMATYISHIINDSSTRTPSPATGH</sequence>
<dbReference type="PANTHER" id="PTHR13302">
    <property type="entry name" value="CONSERVED OLIGOMERIC GOLGI COMPLEX COMPONENT 3"/>
    <property type="match status" value="1"/>
</dbReference>
<dbReference type="Proteomes" id="UP000193560">
    <property type="component" value="Unassembled WGS sequence"/>
</dbReference>
<evidence type="ECO:0000313" key="2">
    <source>
        <dbReference type="Proteomes" id="UP000193560"/>
    </source>
</evidence>